<keyword evidence="8" id="KW-0010">Activator</keyword>
<keyword evidence="3" id="KW-0678">Repressor</keyword>
<keyword evidence="9" id="KW-0804">Transcription</keyword>
<name>A0ABQ5YVD3_9BURK</name>
<evidence type="ECO:0000256" key="10">
    <source>
        <dbReference type="ARBA" id="ARBA00024874"/>
    </source>
</evidence>
<dbReference type="PROSITE" id="PS00552">
    <property type="entry name" value="HTH_MERR_1"/>
    <property type="match status" value="1"/>
</dbReference>
<comment type="caution">
    <text evidence="12">The sequence shown here is derived from an EMBL/GenBank/DDBJ whole genome shotgun (WGS) entry which is preliminary data.</text>
</comment>
<evidence type="ECO:0000256" key="2">
    <source>
        <dbReference type="ARBA" id="ARBA00022466"/>
    </source>
</evidence>
<evidence type="ECO:0000259" key="11">
    <source>
        <dbReference type="PROSITE" id="PS50937"/>
    </source>
</evidence>
<dbReference type="SUPFAM" id="SSF46955">
    <property type="entry name" value="Putative DNA-binding domain"/>
    <property type="match status" value="1"/>
</dbReference>
<keyword evidence="5" id="KW-0476">Mercury</keyword>
<organism evidence="12 13">
    <name type="scientific">Limnobacter litoralis</name>
    <dbReference type="NCBI Taxonomy" id="481366"/>
    <lineage>
        <taxon>Bacteria</taxon>
        <taxon>Pseudomonadati</taxon>
        <taxon>Pseudomonadota</taxon>
        <taxon>Betaproteobacteria</taxon>
        <taxon>Burkholderiales</taxon>
        <taxon>Burkholderiaceae</taxon>
        <taxon>Limnobacter</taxon>
    </lineage>
</organism>
<keyword evidence="13" id="KW-1185">Reference proteome</keyword>
<dbReference type="InterPro" id="IPR000551">
    <property type="entry name" value="MerR-type_HTH_dom"/>
</dbReference>
<evidence type="ECO:0000256" key="5">
    <source>
        <dbReference type="ARBA" id="ARBA00022914"/>
    </source>
</evidence>
<dbReference type="CDD" id="cd04783">
    <property type="entry name" value="HTH_MerR1"/>
    <property type="match status" value="1"/>
</dbReference>
<dbReference type="Pfam" id="PF13411">
    <property type="entry name" value="MerR_1"/>
    <property type="match status" value="1"/>
</dbReference>
<dbReference type="Gene3D" id="1.10.1660.10">
    <property type="match status" value="1"/>
</dbReference>
<dbReference type="NCBIfam" id="TIGR02051">
    <property type="entry name" value="MerR"/>
    <property type="match status" value="1"/>
</dbReference>
<gene>
    <name evidence="12" type="ORF">GCM10007875_18240</name>
</gene>
<dbReference type="PANTHER" id="PTHR30204">
    <property type="entry name" value="REDOX-CYCLING DRUG-SENSING TRANSCRIPTIONAL ACTIVATOR SOXR"/>
    <property type="match status" value="1"/>
</dbReference>
<keyword evidence="7" id="KW-0238">DNA-binding</keyword>
<evidence type="ECO:0000256" key="4">
    <source>
        <dbReference type="ARBA" id="ARBA00022723"/>
    </source>
</evidence>
<accession>A0ABQ5YVD3</accession>
<dbReference type="RefSeq" id="WP_284281386.1">
    <property type="nucleotide sequence ID" value="NZ_BSOJ01000017.1"/>
</dbReference>
<evidence type="ECO:0000256" key="8">
    <source>
        <dbReference type="ARBA" id="ARBA00023159"/>
    </source>
</evidence>
<feature type="domain" description="HTH merR-type" evidence="11">
    <location>
        <begin position="6"/>
        <end position="75"/>
    </location>
</feature>
<keyword evidence="6" id="KW-0805">Transcription regulation</keyword>
<evidence type="ECO:0000313" key="12">
    <source>
        <dbReference type="EMBL" id="GLR26734.1"/>
    </source>
</evidence>
<evidence type="ECO:0000256" key="7">
    <source>
        <dbReference type="ARBA" id="ARBA00023125"/>
    </source>
</evidence>
<evidence type="ECO:0000256" key="9">
    <source>
        <dbReference type="ARBA" id="ARBA00023163"/>
    </source>
</evidence>
<dbReference type="PROSITE" id="PS50937">
    <property type="entry name" value="HTH_MERR_2"/>
    <property type="match status" value="1"/>
</dbReference>
<dbReference type="PRINTS" id="PR00040">
    <property type="entry name" value="HTHMERR"/>
</dbReference>
<dbReference type="PANTHER" id="PTHR30204:SF69">
    <property type="entry name" value="MERR-FAMILY TRANSCRIPTIONAL REGULATOR"/>
    <property type="match status" value="1"/>
</dbReference>
<evidence type="ECO:0000256" key="6">
    <source>
        <dbReference type="ARBA" id="ARBA00023015"/>
    </source>
</evidence>
<evidence type="ECO:0000256" key="1">
    <source>
        <dbReference type="ARBA" id="ARBA00017146"/>
    </source>
</evidence>
<reference evidence="13" key="1">
    <citation type="journal article" date="2019" name="Int. J. Syst. Evol. Microbiol.">
        <title>The Global Catalogue of Microorganisms (GCM) 10K type strain sequencing project: providing services to taxonomists for standard genome sequencing and annotation.</title>
        <authorList>
            <consortium name="The Broad Institute Genomics Platform"/>
            <consortium name="The Broad Institute Genome Sequencing Center for Infectious Disease"/>
            <person name="Wu L."/>
            <person name="Ma J."/>
        </authorList>
    </citation>
    <scope>NUCLEOTIDE SEQUENCE [LARGE SCALE GENOMIC DNA]</scope>
    <source>
        <strain evidence="13">NBRC 105857</strain>
    </source>
</reference>
<comment type="function">
    <text evidence="10">Mediates the mercuric-dependent induction of mercury resistance operon. In the absence of mercury MerR represses transcription by binding tightly to the mer operator region; when mercury is present the dimeric complex binds a single ion and becomes a potent transcriptional activator, while remaining bound to the mer site.</text>
</comment>
<dbReference type="InterPro" id="IPR047057">
    <property type="entry name" value="MerR_fam"/>
</dbReference>
<dbReference type="SMART" id="SM00422">
    <property type="entry name" value="HTH_MERR"/>
    <property type="match status" value="1"/>
</dbReference>
<dbReference type="InterPro" id="IPR009061">
    <property type="entry name" value="DNA-bd_dom_put_sf"/>
</dbReference>
<dbReference type="InterPro" id="IPR011794">
    <property type="entry name" value="MerR"/>
</dbReference>
<dbReference type="EMBL" id="BSOJ01000017">
    <property type="protein sequence ID" value="GLR26734.1"/>
    <property type="molecule type" value="Genomic_DNA"/>
</dbReference>
<evidence type="ECO:0000256" key="3">
    <source>
        <dbReference type="ARBA" id="ARBA00022491"/>
    </source>
</evidence>
<keyword evidence="4" id="KW-0479">Metal-binding</keyword>
<proteinExistence type="predicted"/>
<evidence type="ECO:0000313" key="13">
    <source>
        <dbReference type="Proteomes" id="UP001156664"/>
    </source>
</evidence>
<protein>
    <recommendedName>
        <fullName evidence="1">Mercuric resistance operon regulatory protein</fullName>
    </recommendedName>
</protein>
<dbReference type="Proteomes" id="UP001156664">
    <property type="component" value="Unassembled WGS sequence"/>
</dbReference>
<keyword evidence="2" id="KW-0475">Mercuric resistance</keyword>
<sequence>MNHKHTLTIGGLARAAGVNIETIRYYQRVGILAKPDKPVQGARRYSENDLKRIHFIKRAQALGFTLSEVADLLALSGASACRETRTVAQIKLQSIEARIRDLQKMQTTLLQLVTRCNESDDSTGCPIIEALVNIE</sequence>